<keyword evidence="3" id="KW-1185">Reference proteome</keyword>
<dbReference type="EMBL" id="AWWV01014790">
    <property type="protein sequence ID" value="OMO55024.1"/>
    <property type="molecule type" value="Genomic_DNA"/>
</dbReference>
<sequence>MADIKTTSEAADLAVDEMHGFGPWMLVKSKKDKKKYFSNVLPNEPVNIKKVTTGNFSKDNSNLTLPKPMSSAPKSSSLFSIPDISPSVIIPKISSAQDIMGKRDLISSALPTPILNSCAPFSVASEVSQTQAENEEEPQEVLQREEQRAPDAIQAVSSAERGGAPTTQQPTKRANARAVGIFAGTAPPTEPVTNRVNKPVFCLPSQEGDSPQSSPIGGGGGGGRRKRSVSSSFNFGECHSRGN</sequence>
<accession>A0A1R3GAB1</accession>
<comment type="caution">
    <text evidence="2">The sequence shown here is derived from an EMBL/GenBank/DDBJ whole genome shotgun (WGS) entry which is preliminary data.</text>
</comment>
<evidence type="ECO:0000313" key="2">
    <source>
        <dbReference type="EMBL" id="OMO55024.1"/>
    </source>
</evidence>
<organism evidence="2 3">
    <name type="scientific">Corchorus capsularis</name>
    <name type="common">Jute</name>
    <dbReference type="NCBI Taxonomy" id="210143"/>
    <lineage>
        <taxon>Eukaryota</taxon>
        <taxon>Viridiplantae</taxon>
        <taxon>Streptophyta</taxon>
        <taxon>Embryophyta</taxon>
        <taxon>Tracheophyta</taxon>
        <taxon>Spermatophyta</taxon>
        <taxon>Magnoliopsida</taxon>
        <taxon>eudicotyledons</taxon>
        <taxon>Gunneridae</taxon>
        <taxon>Pentapetalae</taxon>
        <taxon>rosids</taxon>
        <taxon>malvids</taxon>
        <taxon>Malvales</taxon>
        <taxon>Malvaceae</taxon>
        <taxon>Grewioideae</taxon>
        <taxon>Apeibeae</taxon>
        <taxon>Corchorus</taxon>
    </lineage>
</organism>
<dbReference type="AlphaFoldDB" id="A0A1R3GAB1"/>
<reference evidence="2 3" key="1">
    <citation type="submission" date="2013-09" db="EMBL/GenBank/DDBJ databases">
        <title>Corchorus capsularis genome sequencing.</title>
        <authorList>
            <person name="Alam M."/>
            <person name="Haque M.S."/>
            <person name="Islam M.S."/>
            <person name="Emdad E.M."/>
            <person name="Islam M.M."/>
            <person name="Ahmed B."/>
            <person name="Halim A."/>
            <person name="Hossen Q.M.M."/>
            <person name="Hossain M.Z."/>
            <person name="Ahmed R."/>
            <person name="Khan M.M."/>
            <person name="Islam R."/>
            <person name="Rashid M.M."/>
            <person name="Khan S.A."/>
            <person name="Rahman M.S."/>
            <person name="Alam M."/>
        </authorList>
    </citation>
    <scope>NUCLEOTIDE SEQUENCE [LARGE SCALE GENOMIC DNA]</scope>
    <source>
        <strain evidence="3">cv. CVL-1</strain>
        <tissue evidence="2">Whole seedling</tissue>
    </source>
</reference>
<feature type="region of interest" description="Disordered" evidence="1">
    <location>
        <begin position="123"/>
        <end position="243"/>
    </location>
</feature>
<name>A0A1R3GAB1_COCAP</name>
<evidence type="ECO:0000256" key="1">
    <source>
        <dbReference type="SAM" id="MobiDB-lite"/>
    </source>
</evidence>
<gene>
    <name evidence="2" type="ORF">CCACVL1_27440</name>
</gene>
<proteinExistence type="predicted"/>
<dbReference type="Proteomes" id="UP000188268">
    <property type="component" value="Unassembled WGS sequence"/>
</dbReference>
<evidence type="ECO:0000313" key="3">
    <source>
        <dbReference type="Proteomes" id="UP000188268"/>
    </source>
</evidence>
<feature type="compositionally biased region" description="Low complexity" evidence="1">
    <location>
        <begin position="66"/>
        <end position="76"/>
    </location>
</feature>
<dbReference type="Gramene" id="OMO55024">
    <property type="protein sequence ID" value="OMO55024"/>
    <property type="gene ID" value="CCACVL1_27440"/>
</dbReference>
<protein>
    <submittedName>
        <fullName evidence="2">Uncharacterized protein</fullName>
    </submittedName>
</protein>
<feature type="compositionally biased region" description="Polar residues" evidence="1">
    <location>
        <begin position="52"/>
        <end position="64"/>
    </location>
</feature>
<feature type="region of interest" description="Disordered" evidence="1">
    <location>
        <begin position="52"/>
        <end position="76"/>
    </location>
</feature>
<dbReference type="OrthoDB" id="10604038at2759"/>